<gene>
    <name evidence="2" type="ORF">GGI52_002672</name>
</gene>
<keyword evidence="2" id="KW-0067">ATP-binding</keyword>
<dbReference type="Proteomes" id="UP000553035">
    <property type="component" value="Unassembled WGS sequence"/>
</dbReference>
<reference evidence="2 3" key="1">
    <citation type="submission" date="2020-07" db="EMBL/GenBank/DDBJ databases">
        <title>Exploring microbial biodiversity for novel pathways involved in the catabolism of aromatic compounds derived from lignin.</title>
        <authorList>
            <person name="Elkins J."/>
        </authorList>
    </citation>
    <scope>NUCLEOTIDE SEQUENCE [LARGE SCALE GENOMIC DNA]</scope>
    <source>
        <strain evidence="2 3">VanB</strain>
    </source>
</reference>
<evidence type="ECO:0000259" key="1">
    <source>
        <dbReference type="Pfam" id="PF13175"/>
    </source>
</evidence>
<dbReference type="EMBL" id="JACCAT010000001">
    <property type="protein sequence ID" value="NYH09629.1"/>
    <property type="molecule type" value="Genomic_DNA"/>
</dbReference>
<dbReference type="Pfam" id="PF13175">
    <property type="entry name" value="AAA_15"/>
    <property type="match status" value="1"/>
</dbReference>
<name>A0A7Y9VW09_9PSED</name>
<accession>A0A7Y9VW09</accession>
<feature type="domain" description="Endonuclease GajA/Old nuclease/RecF-like AAA" evidence="1">
    <location>
        <begin position="1"/>
        <end position="82"/>
    </location>
</feature>
<dbReference type="RefSeq" id="WP_179693525.1">
    <property type="nucleotide sequence ID" value="NZ_JACCAT010000001.1"/>
</dbReference>
<evidence type="ECO:0000313" key="3">
    <source>
        <dbReference type="Proteomes" id="UP000553035"/>
    </source>
</evidence>
<comment type="caution">
    <text evidence="2">The sequence shown here is derived from an EMBL/GenBank/DDBJ whole genome shotgun (WGS) entry which is preliminary data.</text>
</comment>
<dbReference type="PANTHER" id="PTHR43581">
    <property type="entry name" value="ATP/GTP PHOSPHATASE"/>
    <property type="match status" value="1"/>
</dbReference>
<proteinExistence type="predicted"/>
<dbReference type="InterPro" id="IPR051396">
    <property type="entry name" value="Bact_Antivir_Def_Nuclease"/>
</dbReference>
<dbReference type="InterPro" id="IPR041685">
    <property type="entry name" value="AAA_GajA/Old/RecF-like"/>
</dbReference>
<dbReference type="GO" id="GO:0005524">
    <property type="term" value="F:ATP binding"/>
    <property type="evidence" value="ECO:0007669"/>
    <property type="project" value="UniProtKB-KW"/>
</dbReference>
<organism evidence="2 3">
    <name type="scientific">Pseudomonas moraviensis</name>
    <dbReference type="NCBI Taxonomy" id="321662"/>
    <lineage>
        <taxon>Bacteria</taxon>
        <taxon>Pseudomonadati</taxon>
        <taxon>Pseudomonadota</taxon>
        <taxon>Gammaproteobacteria</taxon>
        <taxon>Pseudomonadales</taxon>
        <taxon>Pseudomonadaceae</taxon>
        <taxon>Pseudomonas</taxon>
    </lineage>
</organism>
<dbReference type="AlphaFoldDB" id="A0A7Y9VW09"/>
<dbReference type="PANTHER" id="PTHR43581:SF4">
    <property type="entry name" value="ATP_GTP PHOSPHATASE"/>
    <property type="match status" value="1"/>
</dbReference>
<evidence type="ECO:0000313" key="2">
    <source>
        <dbReference type="EMBL" id="NYH09629.1"/>
    </source>
</evidence>
<dbReference type="SUPFAM" id="SSF52540">
    <property type="entry name" value="P-loop containing nucleoside triphosphate hydrolases"/>
    <property type="match status" value="1"/>
</dbReference>
<dbReference type="InterPro" id="IPR027417">
    <property type="entry name" value="P-loop_NTPase"/>
</dbReference>
<protein>
    <submittedName>
        <fullName evidence="2">Energy-coupling factor transporter ATP-binding protein EcfA2</fullName>
    </submittedName>
</protein>
<sequence length="590" mass="66145">MYITRIKIKNFRSLVDMEVFPKNYTVLAGANDSGKSNVLRALNLFFNNQTDVGRSLVFANDYSQKAVGRINRAKEITVELEIQPPSNYTDNDPVVWRKTWREGSVVPYDEHLGMVGGREFSARSKTVYWLRQLGYEYVPAIRGEEFFGTLKRRLHNTLAETIAPKLAKASGQFLKSIRTEVSGIEDEALRLFNLKTEFSLPTDLGSLFEILDFKTADKHAATPLQHRGDGVQGRHIPIILRFLAEQRKANFARGRPSPETIFGYEEPENNLELSKQVEEAEEFYNCSGSIQVLLTTHSPAFYSVAKSQEDASALYATRNNGVTSFQESTTTQSLDSGLGLMPFIEPYLKIATGQRDELLAQLKAIGSQSLHHDKSVLCVEGDTDKVIIEKACSVLFDLPLPFTVVTRAGAGAGTNWAVGYATARSVMPDVKGKTAILLDSDQAGANAEEMLNERMKALDLKGSLKYFKVGRANGEDELRSVLRAGFQLSVAIEELCGAEAWDHAEAKGWLEPRSDVVKQNAEKLRADQSFEQLLQERVSDHKCRRLVESRIKWMKKNEFSNFVVKRIEATSDVPLSLKQLVQEIHKYFAN</sequence>
<keyword evidence="2" id="KW-0547">Nucleotide-binding</keyword>
<dbReference type="Gene3D" id="3.40.50.300">
    <property type="entry name" value="P-loop containing nucleotide triphosphate hydrolases"/>
    <property type="match status" value="1"/>
</dbReference>